<dbReference type="Pfam" id="PF13499">
    <property type="entry name" value="EF-hand_7"/>
    <property type="match status" value="1"/>
</dbReference>
<dbReference type="GO" id="GO:0005509">
    <property type="term" value="F:calcium ion binding"/>
    <property type="evidence" value="ECO:0007669"/>
    <property type="project" value="InterPro"/>
</dbReference>
<keyword evidence="7" id="KW-1185">Reference proteome</keyword>
<dbReference type="SMART" id="SM00054">
    <property type="entry name" value="EFh"/>
    <property type="match status" value="2"/>
</dbReference>
<dbReference type="Proteomes" id="UP001165160">
    <property type="component" value="Unassembled WGS sequence"/>
</dbReference>
<dbReference type="PROSITE" id="PS50222">
    <property type="entry name" value="EF_HAND_2"/>
    <property type="match status" value="2"/>
</dbReference>
<evidence type="ECO:0000256" key="1">
    <source>
        <dbReference type="ARBA" id="ARBA00022737"/>
    </source>
</evidence>
<keyword evidence="4" id="KW-1133">Transmembrane helix</keyword>
<keyword evidence="4" id="KW-0472">Membrane</keyword>
<dbReference type="SUPFAM" id="SSF47473">
    <property type="entry name" value="EF-hand"/>
    <property type="match status" value="1"/>
</dbReference>
<dbReference type="Gene3D" id="1.10.238.10">
    <property type="entry name" value="EF-hand"/>
    <property type="match status" value="1"/>
</dbReference>
<dbReference type="InterPro" id="IPR018247">
    <property type="entry name" value="EF_Hand_1_Ca_BS"/>
</dbReference>
<dbReference type="EMBL" id="BRXX01000133">
    <property type="protein sequence ID" value="GMH92810.1"/>
    <property type="molecule type" value="Genomic_DNA"/>
</dbReference>
<sequence>MKQGYNMGDTKSCAWLEPGSLSAAAAMGTGILVLLICLGCFCSSCVGAWLHPKSRAVMSKHLNKAFFNEFDKDGDGMLDKSEIKSMLEKEFGEKFSKKQLDALFKQFDKDGNDQLDFEEYKVMMAHHKVHEHPPELQGDTDAPSGASAKVHPSS</sequence>
<evidence type="ECO:0000256" key="2">
    <source>
        <dbReference type="ARBA" id="ARBA00022837"/>
    </source>
</evidence>
<dbReference type="InterPro" id="IPR002048">
    <property type="entry name" value="EF_hand_dom"/>
</dbReference>
<dbReference type="PROSITE" id="PS00018">
    <property type="entry name" value="EF_HAND_1"/>
    <property type="match status" value="2"/>
</dbReference>
<feature type="domain" description="EF-hand" evidence="5">
    <location>
        <begin position="95"/>
        <end position="130"/>
    </location>
</feature>
<dbReference type="InterPro" id="IPR050145">
    <property type="entry name" value="Centrin_CML-like"/>
</dbReference>
<keyword evidence="2" id="KW-0106">Calcium</keyword>
<dbReference type="CDD" id="cd00051">
    <property type="entry name" value="EFh"/>
    <property type="match status" value="1"/>
</dbReference>
<organism evidence="6 7">
    <name type="scientific">Triparma verrucosa</name>
    <dbReference type="NCBI Taxonomy" id="1606542"/>
    <lineage>
        <taxon>Eukaryota</taxon>
        <taxon>Sar</taxon>
        <taxon>Stramenopiles</taxon>
        <taxon>Ochrophyta</taxon>
        <taxon>Bolidophyceae</taxon>
        <taxon>Parmales</taxon>
        <taxon>Triparmaceae</taxon>
        <taxon>Triparma</taxon>
    </lineage>
</organism>
<dbReference type="InterPro" id="IPR011992">
    <property type="entry name" value="EF-hand-dom_pair"/>
</dbReference>
<name>A0A9W7EWH6_9STRA</name>
<feature type="domain" description="EF-hand" evidence="5">
    <location>
        <begin position="58"/>
        <end position="93"/>
    </location>
</feature>
<reference evidence="7" key="1">
    <citation type="journal article" date="2023" name="Commun. Biol.">
        <title>Genome analysis of Parmales, the sister group of diatoms, reveals the evolutionary specialization of diatoms from phago-mixotrophs to photoautotrophs.</title>
        <authorList>
            <person name="Ban H."/>
            <person name="Sato S."/>
            <person name="Yoshikawa S."/>
            <person name="Yamada K."/>
            <person name="Nakamura Y."/>
            <person name="Ichinomiya M."/>
            <person name="Sato N."/>
            <person name="Blanc-Mathieu R."/>
            <person name="Endo H."/>
            <person name="Kuwata A."/>
            <person name="Ogata H."/>
        </authorList>
    </citation>
    <scope>NUCLEOTIDE SEQUENCE [LARGE SCALE GENOMIC DNA]</scope>
    <source>
        <strain evidence="7">NIES 3699</strain>
    </source>
</reference>
<feature type="region of interest" description="Disordered" evidence="3">
    <location>
        <begin position="129"/>
        <end position="154"/>
    </location>
</feature>
<comment type="caution">
    <text evidence="6">The sequence shown here is derived from an EMBL/GenBank/DDBJ whole genome shotgun (WGS) entry which is preliminary data.</text>
</comment>
<dbReference type="PANTHER" id="PTHR23050">
    <property type="entry name" value="CALCIUM BINDING PROTEIN"/>
    <property type="match status" value="1"/>
</dbReference>
<keyword evidence="4" id="KW-0812">Transmembrane</keyword>
<keyword evidence="1" id="KW-0677">Repeat</keyword>
<evidence type="ECO:0000259" key="5">
    <source>
        <dbReference type="PROSITE" id="PS50222"/>
    </source>
</evidence>
<feature type="transmembrane region" description="Helical" evidence="4">
    <location>
        <begin position="25"/>
        <end position="50"/>
    </location>
</feature>
<proteinExistence type="predicted"/>
<dbReference type="AlphaFoldDB" id="A0A9W7EWH6"/>
<accession>A0A9W7EWH6</accession>
<gene>
    <name evidence="6" type="ORF">TrVE_jg10813</name>
</gene>
<protein>
    <recommendedName>
        <fullName evidence="5">EF-hand domain-containing protein</fullName>
    </recommendedName>
</protein>
<evidence type="ECO:0000313" key="6">
    <source>
        <dbReference type="EMBL" id="GMH92810.1"/>
    </source>
</evidence>
<evidence type="ECO:0000313" key="7">
    <source>
        <dbReference type="Proteomes" id="UP001165160"/>
    </source>
</evidence>
<evidence type="ECO:0000256" key="3">
    <source>
        <dbReference type="SAM" id="MobiDB-lite"/>
    </source>
</evidence>
<evidence type="ECO:0000256" key="4">
    <source>
        <dbReference type="SAM" id="Phobius"/>
    </source>
</evidence>